<reference evidence="1 2" key="1">
    <citation type="submission" date="2015-05" db="EMBL/GenBank/DDBJ databases">
        <title>Genome sequencing and analysis of members of genus Stenotrophomonas.</title>
        <authorList>
            <person name="Patil P.P."/>
            <person name="Midha S."/>
            <person name="Patil P.B."/>
        </authorList>
    </citation>
    <scope>NUCLEOTIDE SEQUENCE [LARGE SCALE GENOMIC DNA]</scope>
    <source>
        <strain evidence="1 2">DSM 21508</strain>
    </source>
</reference>
<dbReference type="Proteomes" id="UP000051386">
    <property type="component" value="Unassembled WGS sequence"/>
</dbReference>
<dbReference type="PATRIC" id="fig|517011.3.peg.3556"/>
<dbReference type="AlphaFoldDB" id="A0A0R0CEF7"/>
<name>A0A0R0CEF7_9GAMM</name>
<comment type="caution">
    <text evidence="1">The sequence shown here is derived from an EMBL/GenBank/DDBJ whole genome shotgun (WGS) entry which is preliminary data.</text>
</comment>
<evidence type="ECO:0000313" key="1">
    <source>
        <dbReference type="EMBL" id="KRG67616.1"/>
    </source>
</evidence>
<evidence type="ECO:0000313" key="2">
    <source>
        <dbReference type="Proteomes" id="UP000051386"/>
    </source>
</evidence>
<keyword evidence="2" id="KW-1185">Reference proteome</keyword>
<dbReference type="EMBL" id="LDJK01000096">
    <property type="protein sequence ID" value="KRG67616.1"/>
    <property type="molecule type" value="Genomic_DNA"/>
</dbReference>
<proteinExistence type="predicted"/>
<gene>
    <name evidence="1" type="ORF">ABB28_16520</name>
</gene>
<protein>
    <submittedName>
        <fullName evidence="1">Uncharacterized protein</fullName>
    </submittedName>
</protein>
<dbReference type="RefSeq" id="WP_083492073.1">
    <property type="nucleotide sequence ID" value="NZ_JANUEG010000001.1"/>
</dbReference>
<accession>A0A0R0CEF7</accession>
<sequence length="257" mass="27802">MNPTSRETPGSRSRAVLLRSVLAGAIGLGVCAPASAQWIVKDPTNFVENLWNRVETAGARVAAAAEYAKTAQRWNELRVRAMAQINSFGLPSGATLTIVPDNYLVPETCGTGGGLSVGTVFEKFVFQPTGDWKAQQEQICVNIRTMQNRKYNESVRFIGETLPVMQDALDAITTVRQASALLGNISAVDSDSLRTANDIAVKTQEFESRMAAYDAYIQVMEANQMVVAKTALKGDPTTGMIRDLVKTAALKTALEIK</sequence>
<organism evidence="1 2">
    <name type="scientific">Stenotrophomonas chelatiphaga</name>
    <dbReference type="NCBI Taxonomy" id="517011"/>
    <lineage>
        <taxon>Bacteria</taxon>
        <taxon>Pseudomonadati</taxon>
        <taxon>Pseudomonadota</taxon>
        <taxon>Gammaproteobacteria</taxon>
        <taxon>Lysobacterales</taxon>
        <taxon>Lysobacteraceae</taxon>
        <taxon>Stenotrophomonas</taxon>
    </lineage>
</organism>